<dbReference type="SMART" id="SM00304">
    <property type="entry name" value="HAMP"/>
    <property type="match status" value="1"/>
</dbReference>
<dbReference type="Gene3D" id="1.20.5.1930">
    <property type="match status" value="1"/>
</dbReference>
<dbReference type="Pfam" id="PF02518">
    <property type="entry name" value="HATPase_c"/>
    <property type="match status" value="1"/>
</dbReference>
<dbReference type="Pfam" id="PF07730">
    <property type="entry name" value="HisKA_3"/>
    <property type="match status" value="1"/>
</dbReference>
<organism evidence="18 19">
    <name type="scientific">Enterovibrio norvegicus FF-454</name>
    <dbReference type="NCBI Taxonomy" id="1185651"/>
    <lineage>
        <taxon>Bacteria</taxon>
        <taxon>Pseudomonadati</taxon>
        <taxon>Pseudomonadota</taxon>
        <taxon>Gammaproteobacteria</taxon>
        <taxon>Vibrionales</taxon>
        <taxon>Vibrionaceae</taxon>
        <taxon>Enterovibrio</taxon>
    </lineage>
</organism>
<dbReference type="InterPro" id="IPR011712">
    <property type="entry name" value="Sig_transdc_His_kin_sub3_dim/P"/>
</dbReference>
<dbReference type="Gene3D" id="6.10.340.10">
    <property type="match status" value="1"/>
</dbReference>
<dbReference type="PANTHER" id="PTHR24421:SF10">
    <property type="entry name" value="NITRATE_NITRITE SENSOR PROTEIN NARQ"/>
    <property type="match status" value="1"/>
</dbReference>
<dbReference type="SUPFAM" id="SSF55874">
    <property type="entry name" value="ATPase domain of HSP90 chaperone/DNA topoisomerase II/histidine kinase"/>
    <property type="match status" value="1"/>
</dbReference>
<evidence type="ECO:0000256" key="6">
    <source>
        <dbReference type="ARBA" id="ARBA00022679"/>
    </source>
</evidence>
<evidence type="ECO:0000256" key="8">
    <source>
        <dbReference type="ARBA" id="ARBA00022741"/>
    </source>
</evidence>
<feature type="transmembrane region" description="Helical" evidence="15">
    <location>
        <begin position="156"/>
        <end position="176"/>
    </location>
</feature>
<evidence type="ECO:0000256" key="15">
    <source>
        <dbReference type="SAM" id="Phobius"/>
    </source>
</evidence>
<keyword evidence="11 15" id="KW-1133">Transmembrane helix</keyword>
<evidence type="ECO:0000259" key="17">
    <source>
        <dbReference type="PROSITE" id="PS50885"/>
    </source>
</evidence>
<evidence type="ECO:0000256" key="10">
    <source>
        <dbReference type="ARBA" id="ARBA00022840"/>
    </source>
</evidence>
<dbReference type="InterPro" id="IPR050482">
    <property type="entry name" value="Sensor_HK_TwoCompSys"/>
</dbReference>
<feature type="transmembrane region" description="Helical" evidence="15">
    <location>
        <begin position="17"/>
        <end position="41"/>
    </location>
</feature>
<dbReference type="InterPro" id="IPR003594">
    <property type="entry name" value="HATPase_dom"/>
</dbReference>
<dbReference type="PIRSF" id="PIRSF003167">
    <property type="entry name" value="STHK_NarX/NarQ"/>
    <property type="match status" value="1"/>
</dbReference>
<comment type="subcellular location">
    <subcellularLocation>
        <location evidence="2">Cell inner membrane</location>
        <topology evidence="2">Multi-pass membrane protein</topology>
    </subcellularLocation>
</comment>
<dbReference type="Pfam" id="PF00672">
    <property type="entry name" value="HAMP"/>
    <property type="match status" value="1"/>
</dbReference>
<feature type="domain" description="HAMP" evidence="17">
    <location>
        <begin position="181"/>
        <end position="233"/>
    </location>
</feature>
<reference evidence="18 19" key="1">
    <citation type="journal article" date="2012" name="Science">
        <title>Ecological populations of bacteria act as socially cohesive units of antibiotic production and resistance.</title>
        <authorList>
            <person name="Cordero O.X."/>
            <person name="Wildschutte H."/>
            <person name="Kirkup B."/>
            <person name="Proehl S."/>
            <person name="Ngo L."/>
            <person name="Hussain F."/>
            <person name="Le Roux F."/>
            <person name="Mincer T."/>
            <person name="Polz M.F."/>
        </authorList>
    </citation>
    <scope>NUCLEOTIDE SEQUENCE [LARGE SCALE GENOMIC DNA]</scope>
    <source>
        <strain evidence="18 19">FF-454</strain>
    </source>
</reference>
<dbReference type="EMBL" id="AJWN02000106">
    <property type="protein sequence ID" value="OEE57772.1"/>
    <property type="molecule type" value="Genomic_DNA"/>
</dbReference>
<dbReference type="CDD" id="cd16917">
    <property type="entry name" value="HATPase_UhpB-NarQ-NarX-like"/>
    <property type="match status" value="1"/>
</dbReference>
<evidence type="ECO:0000256" key="3">
    <source>
        <dbReference type="ARBA" id="ARBA00022475"/>
    </source>
</evidence>
<keyword evidence="10 14" id="KW-0067">ATP-binding</keyword>
<dbReference type="GO" id="GO:0046983">
    <property type="term" value="F:protein dimerization activity"/>
    <property type="evidence" value="ECO:0007669"/>
    <property type="project" value="UniProtKB-UniRule"/>
</dbReference>
<dbReference type="SMART" id="SM00387">
    <property type="entry name" value="HATPase_c"/>
    <property type="match status" value="1"/>
</dbReference>
<evidence type="ECO:0000256" key="14">
    <source>
        <dbReference type="PIRNR" id="PIRNR003167"/>
    </source>
</evidence>
<dbReference type="CDD" id="cd22899">
    <property type="entry name" value="NarQ_sensor"/>
    <property type="match status" value="1"/>
</dbReference>
<evidence type="ECO:0000256" key="13">
    <source>
        <dbReference type="ARBA" id="ARBA00023136"/>
    </source>
</evidence>
<dbReference type="PANTHER" id="PTHR24421">
    <property type="entry name" value="NITRATE/NITRITE SENSOR PROTEIN NARX-RELATED"/>
    <property type="match status" value="1"/>
</dbReference>
<comment type="catalytic activity">
    <reaction evidence="1 14">
        <text>ATP + protein L-histidine = ADP + protein N-phospho-L-histidine.</text>
        <dbReference type="EC" id="2.7.13.3"/>
    </reaction>
</comment>
<keyword evidence="12 14" id="KW-0902">Two-component regulatory system</keyword>
<sequence length="567" mass="63484">MANEITEITVKQSVTTIVARSLIAMLLLAVMITGFSIISLASSLNDAAAINTSGSLRMQSYRIAYDIVRDSPRLPEHIESFEQSILSPELQLIDNIAVPQEIRDRYNALISRWLLLRPELQGPDRAFYLEQVGLFVNDIDQFVFTLQQHSENKLQVLALVGSIGLGVILALVLFLIQYTQRRIVQPLNMLVTASQRIQNGIFDVALPPTRNNELGVLSKSFAIMASELKELYANLEFRIESKTHKLTKANRSLNVLYDCSTQLSSSLLTRQSFENILDISMQADGISALTLTVTSPNQSEWQIRAGKADDQHWHSLPLRLDDEALGTLMWQGKDDVVDSVLLENIASILARGVHYNHAQKQAMHLAVMEERATLARELHDSIAQSLSYLKIQTSLLKRHLQRSDAKECESIAEEIGEQLRIAYDQLRELLNAFRLSLSHSDFGLALNEMVVALKGQTSAEITMSSTLDTLSMDVQHQMHLLQIIREACINAIKHADASTISIRCHQHDNHAYVEIKDDGIGFCPTDEKPNHYGLNIMQERSKMLGGNIQILSATSQGCRVVLTFDFA</sequence>
<evidence type="ECO:0000313" key="19">
    <source>
        <dbReference type="Proteomes" id="UP000095039"/>
    </source>
</evidence>
<gene>
    <name evidence="18" type="ORF">A1OK_16845</name>
</gene>
<evidence type="ECO:0000256" key="7">
    <source>
        <dbReference type="ARBA" id="ARBA00022692"/>
    </source>
</evidence>
<keyword evidence="4 14" id="KW-0997">Cell inner membrane</keyword>
<dbReference type="Pfam" id="PF13675">
    <property type="entry name" value="PilJ"/>
    <property type="match status" value="1"/>
</dbReference>
<evidence type="ECO:0000259" key="16">
    <source>
        <dbReference type="PROSITE" id="PS50109"/>
    </source>
</evidence>
<keyword evidence="8 14" id="KW-0547">Nucleotide-binding</keyword>
<evidence type="ECO:0000256" key="12">
    <source>
        <dbReference type="ARBA" id="ARBA00023012"/>
    </source>
</evidence>
<dbReference type="GO" id="GO:0005524">
    <property type="term" value="F:ATP binding"/>
    <property type="evidence" value="ECO:0007669"/>
    <property type="project" value="UniProtKB-UniRule"/>
</dbReference>
<evidence type="ECO:0000256" key="11">
    <source>
        <dbReference type="ARBA" id="ARBA00022989"/>
    </source>
</evidence>
<accession>A0A1E5BXY5</accession>
<dbReference type="InterPro" id="IPR003660">
    <property type="entry name" value="HAMP_dom"/>
</dbReference>
<dbReference type="CDD" id="cd06225">
    <property type="entry name" value="HAMP"/>
    <property type="match status" value="1"/>
</dbReference>
<feature type="domain" description="Histidine kinase" evidence="16">
    <location>
        <begin position="373"/>
        <end position="567"/>
    </location>
</feature>
<name>A0A1E5BXY5_9GAMM</name>
<dbReference type="GO" id="GO:0005886">
    <property type="term" value="C:plasma membrane"/>
    <property type="evidence" value="ECO:0007669"/>
    <property type="project" value="UniProtKB-SubCell"/>
</dbReference>
<dbReference type="InterPro" id="IPR042295">
    <property type="entry name" value="NarX-like_N_sf"/>
</dbReference>
<dbReference type="EC" id="2.7.13.3" evidence="14"/>
<keyword evidence="5" id="KW-0597">Phosphoprotein</keyword>
<dbReference type="NCBIfam" id="NF008184">
    <property type="entry name" value="PRK10935.1"/>
    <property type="match status" value="1"/>
</dbReference>
<protein>
    <recommendedName>
        <fullName evidence="14">Sensor protein</fullName>
        <ecNumber evidence="14">2.7.13.3</ecNumber>
    </recommendedName>
</protein>
<dbReference type="AlphaFoldDB" id="A0A1E5BXY5"/>
<evidence type="ECO:0000256" key="2">
    <source>
        <dbReference type="ARBA" id="ARBA00004429"/>
    </source>
</evidence>
<dbReference type="InterPro" id="IPR005467">
    <property type="entry name" value="His_kinase_dom"/>
</dbReference>
<dbReference type="InterPro" id="IPR016380">
    <property type="entry name" value="Sig_transdc_His_kin_NarX/NarQ"/>
</dbReference>
<evidence type="ECO:0000256" key="4">
    <source>
        <dbReference type="ARBA" id="ARBA00022519"/>
    </source>
</evidence>
<dbReference type="Proteomes" id="UP000095039">
    <property type="component" value="Unassembled WGS sequence"/>
</dbReference>
<comment type="caution">
    <text evidence="18">The sequence shown here is derived from an EMBL/GenBank/DDBJ whole genome shotgun (WGS) entry which is preliminary data.</text>
</comment>
<dbReference type="InterPro" id="IPR029095">
    <property type="entry name" value="NarX-like_N"/>
</dbReference>
<dbReference type="GO" id="GO:0000155">
    <property type="term" value="F:phosphorelay sensor kinase activity"/>
    <property type="evidence" value="ECO:0007669"/>
    <property type="project" value="UniProtKB-UniRule"/>
</dbReference>
<evidence type="ECO:0000256" key="1">
    <source>
        <dbReference type="ARBA" id="ARBA00000085"/>
    </source>
</evidence>
<evidence type="ECO:0000256" key="9">
    <source>
        <dbReference type="ARBA" id="ARBA00022777"/>
    </source>
</evidence>
<keyword evidence="9 14" id="KW-0418">Kinase</keyword>
<proteinExistence type="predicted"/>
<dbReference type="Gene3D" id="3.30.565.10">
    <property type="entry name" value="Histidine kinase-like ATPase, C-terminal domain"/>
    <property type="match status" value="1"/>
</dbReference>
<keyword evidence="19" id="KW-1185">Reference proteome</keyword>
<dbReference type="PROSITE" id="PS50109">
    <property type="entry name" value="HIS_KIN"/>
    <property type="match status" value="1"/>
</dbReference>
<keyword evidence="3 14" id="KW-1003">Cell membrane</keyword>
<keyword evidence="6 14" id="KW-0808">Transferase</keyword>
<evidence type="ECO:0000313" key="18">
    <source>
        <dbReference type="EMBL" id="OEE57772.1"/>
    </source>
</evidence>
<dbReference type="PROSITE" id="PS50885">
    <property type="entry name" value="HAMP"/>
    <property type="match status" value="1"/>
</dbReference>
<dbReference type="SUPFAM" id="SSF158472">
    <property type="entry name" value="HAMP domain-like"/>
    <property type="match status" value="1"/>
</dbReference>
<evidence type="ECO:0000256" key="5">
    <source>
        <dbReference type="ARBA" id="ARBA00022553"/>
    </source>
</evidence>
<dbReference type="InterPro" id="IPR036890">
    <property type="entry name" value="HATPase_C_sf"/>
</dbReference>
<dbReference type="RefSeq" id="WP_016958238.1">
    <property type="nucleotide sequence ID" value="NZ_AJWN02000106.1"/>
</dbReference>
<dbReference type="Gene3D" id="1.20.120.960">
    <property type="entry name" value="Histidine kinase NarX, sensor domain"/>
    <property type="match status" value="1"/>
</dbReference>
<keyword evidence="13 14" id="KW-0472">Membrane</keyword>
<keyword evidence="7 15" id="KW-0812">Transmembrane</keyword>